<evidence type="ECO:0000313" key="5">
    <source>
        <dbReference type="EMBL" id="RTE65960.1"/>
    </source>
</evidence>
<name>A0A430KR64_9GAMM</name>
<dbReference type="SUPFAM" id="SSF89392">
    <property type="entry name" value="Prokaryotic lipoproteins and lipoprotein localization factors"/>
    <property type="match status" value="1"/>
</dbReference>
<dbReference type="Proteomes" id="UP000283087">
    <property type="component" value="Unassembled WGS sequence"/>
</dbReference>
<protein>
    <submittedName>
        <fullName evidence="5">Outer membrane lipoprotein carrier protein LolA</fullName>
    </submittedName>
</protein>
<evidence type="ECO:0000313" key="6">
    <source>
        <dbReference type="Proteomes" id="UP000283087"/>
    </source>
</evidence>
<dbReference type="InterPro" id="IPR004564">
    <property type="entry name" value="OM_lipoprot_carrier_LolA-like"/>
</dbReference>
<dbReference type="OrthoDB" id="6372173at2"/>
<evidence type="ECO:0000256" key="1">
    <source>
        <dbReference type="ARBA" id="ARBA00011245"/>
    </source>
</evidence>
<proteinExistence type="predicted"/>
<keyword evidence="4" id="KW-0653">Protein transport</keyword>
<dbReference type="GO" id="GO:0015031">
    <property type="term" value="P:protein transport"/>
    <property type="evidence" value="ECO:0007669"/>
    <property type="project" value="UniProtKB-KW"/>
</dbReference>
<dbReference type="Pfam" id="PF03548">
    <property type="entry name" value="LolA"/>
    <property type="match status" value="1"/>
</dbReference>
<sequence length="176" mass="19976">MVFSTVAWSADYKLLESLTTAPETLHGQFTQVKFVQALDARFESSGRFDYQRDRSIRWHTLKPIDNLLTLTPRSISNQQGDTVLSRLDSQDNPVVAVFSDIFFGVMTAQWQTLADYFEMDVQGSKQHWTVTLSPIDQNVAQVVARVELSGDELLRKVLLFEATGDQTTIMFLDPQP</sequence>
<keyword evidence="3" id="KW-0732">Signal</keyword>
<dbReference type="Gene3D" id="2.50.20.10">
    <property type="entry name" value="Lipoprotein localisation LolA/LolB/LppX"/>
    <property type="match status" value="1"/>
</dbReference>
<accession>A0A430KR64</accession>
<dbReference type="EMBL" id="RQXW01000007">
    <property type="protein sequence ID" value="RTE65960.1"/>
    <property type="molecule type" value="Genomic_DNA"/>
</dbReference>
<reference evidence="5 6" key="1">
    <citation type="submission" date="2018-11" db="EMBL/GenBank/DDBJ databases">
        <title>The draft genome sequence of Amphritea opalescens ANRC-JH13T.</title>
        <authorList>
            <person name="Fang Z."/>
            <person name="Zhang Y."/>
            <person name="Han X."/>
        </authorList>
    </citation>
    <scope>NUCLEOTIDE SEQUENCE [LARGE SCALE GENOMIC DNA]</scope>
    <source>
        <strain evidence="5 6">ANRC-JH13</strain>
    </source>
</reference>
<keyword evidence="5" id="KW-0449">Lipoprotein</keyword>
<evidence type="ECO:0000256" key="3">
    <source>
        <dbReference type="ARBA" id="ARBA00022729"/>
    </source>
</evidence>
<dbReference type="AlphaFoldDB" id="A0A430KR64"/>
<comment type="caution">
    <text evidence="5">The sequence shown here is derived from an EMBL/GenBank/DDBJ whole genome shotgun (WGS) entry which is preliminary data.</text>
</comment>
<dbReference type="CDD" id="cd16325">
    <property type="entry name" value="LolA"/>
    <property type="match status" value="1"/>
</dbReference>
<keyword evidence="6" id="KW-1185">Reference proteome</keyword>
<dbReference type="InterPro" id="IPR029046">
    <property type="entry name" value="LolA/LolB/LppX"/>
</dbReference>
<comment type="subunit">
    <text evidence="1">Monomer.</text>
</comment>
<organism evidence="5 6">
    <name type="scientific">Amphritea opalescens</name>
    <dbReference type="NCBI Taxonomy" id="2490544"/>
    <lineage>
        <taxon>Bacteria</taxon>
        <taxon>Pseudomonadati</taxon>
        <taxon>Pseudomonadota</taxon>
        <taxon>Gammaproteobacteria</taxon>
        <taxon>Oceanospirillales</taxon>
        <taxon>Oceanospirillaceae</taxon>
        <taxon>Amphritea</taxon>
    </lineage>
</organism>
<evidence type="ECO:0000256" key="2">
    <source>
        <dbReference type="ARBA" id="ARBA00022448"/>
    </source>
</evidence>
<gene>
    <name evidence="5" type="ORF">EH243_09770</name>
</gene>
<keyword evidence="2" id="KW-0813">Transport</keyword>
<evidence type="ECO:0000256" key="4">
    <source>
        <dbReference type="ARBA" id="ARBA00022927"/>
    </source>
</evidence>